<proteinExistence type="predicted"/>
<sequence length="758" mass="84021">MTTAQSPVRSPLLSEGGCFDMWHDYMNLGRLLERLCGRREGARGDGEWPRTDAAGGGGGGGAKGAGGASWGHIRSSPGSRTSAEGSSASADSGSCGSSSDFCRFCKQNGESAQVYRSHRLQSDDGRVVCPILWSYTCPICEATGDRAHTRRYCPQAQRQEETEVDLPTMAKHNVIRMIAIVLALLFFIVTMVFTALAGPGIYPFLSTTANVSGDFVTQITPLGWTFTIWSIIYIFLASVLVYVLSGICRKNAYGYVYSNPAILPYGFFVTWCLNLTLNTAWLFLWDRRLMPAALAFLILIALTNYTMIFFSCLGLHNYGAWLSKYHRVDLWLHRVLIQNGIAIYATWTTIASLVNLTIVLGNDVKMSQTDAATVALSILTVVVAGWFILENFVLDKHVRYILTIYPVVIWALTGVFTKNYNAAAPTRNNTFIGITGNGNESTTMGKHNPGRVAAIVVSIVGFAISLVFNGLSVVGIGPYGTTTANVSAVFDTQITPSGWTFNIWTLIYVWLTLMVIYIAAGLCRKLNGYGYVYCSPAVLPYGFFISWCLNLCFNIGWLLVWDRGVMTAALVFLLLVICTNYSMICFVCHGLHIYGAWLNKYHKADLWLLHVLVQNGVMIYTTWTTIATLINLTIVLTYEANMSPLDAATISYSILGVVLLVWFFLENVVLDKHVRYILIIYPVVIWALSGNLDKNYDAESPNLNGIFIVVLLAIASVLFAVRIVLVVWRHFKQPLYEDIIPEAMEPAEIAEKQKKIFR</sequence>
<name>A0ACB8VIN6_9TELE</name>
<evidence type="ECO:0000313" key="2">
    <source>
        <dbReference type="Proteomes" id="UP000831701"/>
    </source>
</evidence>
<gene>
    <name evidence="1" type="ORF">L3Q82_018136</name>
</gene>
<accession>A0ACB8VIN6</accession>
<reference evidence="1" key="1">
    <citation type="submission" date="2022-04" db="EMBL/GenBank/DDBJ databases">
        <title>Jade perch genome.</title>
        <authorList>
            <person name="Chao B."/>
        </authorList>
    </citation>
    <scope>NUCLEOTIDE SEQUENCE</scope>
    <source>
        <strain evidence="1">CB-2022</strain>
    </source>
</reference>
<dbReference type="EMBL" id="CM041551">
    <property type="protein sequence ID" value="KAI3355284.1"/>
    <property type="molecule type" value="Genomic_DNA"/>
</dbReference>
<keyword evidence="2" id="KW-1185">Reference proteome</keyword>
<protein>
    <submittedName>
        <fullName evidence="1">Uncharacterized protein</fullName>
    </submittedName>
</protein>
<comment type="caution">
    <text evidence="1">The sequence shown here is derived from an EMBL/GenBank/DDBJ whole genome shotgun (WGS) entry which is preliminary data.</text>
</comment>
<evidence type="ECO:0000313" key="1">
    <source>
        <dbReference type="EMBL" id="KAI3355284.1"/>
    </source>
</evidence>
<dbReference type="Proteomes" id="UP000831701">
    <property type="component" value="Chromosome 21"/>
</dbReference>
<organism evidence="1 2">
    <name type="scientific">Scortum barcoo</name>
    <name type="common">barcoo grunter</name>
    <dbReference type="NCBI Taxonomy" id="214431"/>
    <lineage>
        <taxon>Eukaryota</taxon>
        <taxon>Metazoa</taxon>
        <taxon>Chordata</taxon>
        <taxon>Craniata</taxon>
        <taxon>Vertebrata</taxon>
        <taxon>Euteleostomi</taxon>
        <taxon>Actinopterygii</taxon>
        <taxon>Neopterygii</taxon>
        <taxon>Teleostei</taxon>
        <taxon>Neoteleostei</taxon>
        <taxon>Acanthomorphata</taxon>
        <taxon>Eupercaria</taxon>
        <taxon>Centrarchiformes</taxon>
        <taxon>Terapontoidei</taxon>
        <taxon>Terapontidae</taxon>
        <taxon>Scortum</taxon>
    </lineage>
</organism>